<dbReference type="InterPro" id="IPR012341">
    <property type="entry name" value="6hp_glycosidase-like_sf"/>
</dbReference>
<dbReference type="GO" id="GO:0003824">
    <property type="term" value="F:catalytic activity"/>
    <property type="evidence" value="ECO:0007669"/>
    <property type="project" value="UniProtKB-ARBA"/>
</dbReference>
<dbReference type="Gene3D" id="1.50.10.10">
    <property type="match status" value="1"/>
</dbReference>
<protein>
    <recommendedName>
        <fullName evidence="5">Alpha-L-rhamnosidase</fullName>
    </recommendedName>
</protein>
<dbReference type="Proteomes" id="UP000722485">
    <property type="component" value="Unassembled WGS sequence"/>
</dbReference>
<dbReference type="Pfam" id="PF17389">
    <property type="entry name" value="Bac_rhamnosid6H"/>
    <property type="match status" value="1"/>
</dbReference>
<dbReference type="InterPro" id="IPR035398">
    <property type="entry name" value="Bac_rhamnosid_C"/>
</dbReference>
<reference evidence="3" key="1">
    <citation type="submission" date="2020-03" db="EMBL/GenBank/DDBJ databases">
        <title>Draft Genome Sequence of Cylindrodendrum hubeiense.</title>
        <authorList>
            <person name="Buettner E."/>
            <person name="Kellner H."/>
        </authorList>
    </citation>
    <scope>NUCLEOTIDE SEQUENCE</scope>
    <source>
        <strain evidence="3">IHI 201604</strain>
    </source>
</reference>
<dbReference type="InterPro" id="IPR008928">
    <property type="entry name" value="6-hairpin_glycosidase_sf"/>
</dbReference>
<dbReference type="PANTHER" id="PTHR34987">
    <property type="entry name" value="C, PUTATIVE (AFU_ORTHOLOGUE AFUA_3G02880)-RELATED"/>
    <property type="match status" value="1"/>
</dbReference>
<dbReference type="GO" id="GO:0005975">
    <property type="term" value="P:carbohydrate metabolic process"/>
    <property type="evidence" value="ECO:0007669"/>
    <property type="project" value="InterPro"/>
</dbReference>
<dbReference type="InterPro" id="IPR013320">
    <property type="entry name" value="ConA-like_dom_sf"/>
</dbReference>
<dbReference type="Pfam" id="PF17390">
    <property type="entry name" value="Bac_rhamnosid_C"/>
    <property type="match status" value="1"/>
</dbReference>
<evidence type="ECO:0000259" key="1">
    <source>
        <dbReference type="Pfam" id="PF17389"/>
    </source>
</evidence>
<evidence type="ECO:0000313" key="3">
    <source>
        <dbReference type="EMBL" id="KAF7556058.1"/>
    </source>
</evidence>
<dbReference type="InterPro" id="IPR035396">
    <property type="entry name" value="Bac_rhamnosid6H"/>
</dbReference>
<evidence type="ECO:0000259" key="2">
    <source>
        <dbReference type="Pfam" id="PF17390"/>
    </source>
</evidence>
<gene>
    <name evidence="3" type="ORF">G7Z17_g1745</name>
</gene>
<sequence length="796" mass="86723">MKIHVLNAALLVYYGVEVAGYPSFKIKSVSGPVQIEVKYSEEASGLNHNFSDGPFPYAVALANTYRVETFEITKPGQIDAFLLQGGQRWQSIELITKGSVSFESVSFTASVAVVDVDDLPGSFSCDDEVLNEIWKLGARAASVSCVEPGSQKTMWEIDPKNGAFVRGMRSGITTLGAFFENYTLEFDTKVDKGGIGWTVAFPLASPAQGIQLNLVADNQPFVNANKTLMRPNSILFGYGYSFVNVTTLSSWHLDTFSVPFSVKDNKWYRVKTVLDGKRISVSIDNADVFNVSMSNYQVGSSRFQDGVIPSKGSFGFGGWQDQAGYFKNIFAYDTANKTEIYRNPLTDDSEDGVVREYGVRANYRGACLDGPKRDRLIWLGDFLHTVRVIGTSTSRFDLARDTLQTLVDWQTSSGLLPYAPPLGYDPVEASYAFARGGASYFMGQEVYGIILPDYQILGILSFTEYIRITNDLAFAKKTWSQWRSNLQYLTANIQSSTTGLLSLPGAFLGPSDGGSAINCALLQALSEMADVATAIKEKSDASAYREISKSLTLAVNHNLWNEKLGSYSTSPSDVDGMSLNSISFCITSGAATAAKAVRLLETLKSLQLHPRYKDSTASSSSDPDVKISPNTNGFLLSALLAQNTEATGITLMSLIKSLWTPMISNKETSTGASWEYVDQRGNPGLGLFTSLSHPWGGAPTYVLTRGVAGIRQADGVDGFGYKNWVISPQMGLHMGLKWAKAKVSTAFGTLEVKWQLSRGVMKVTIKAPNKTSGIFKLGSTTKMLSGGNYYSFTVKL</sequence>
<comment type="caution">
    <text evidence="3">The sequence shown here is derived from an EMBL/GenBank/DDBJ whole genome shotgun (WGS) entry which is preliminary data.</text>
</comment>
<dbReference type="Gene3D" id="2.60.120.560">
    <property type="entry name" value="Exo-inulinase, domain 1"/>
    <property type="match status" value="1"/>
</dbReference>
<keyword evidence="4" id="KW-1185">Reference proteome</keyword>
<feature type="domain" description="Alpha-L-rhamnosidase C-terminal" evidence="2">
    <location>
        <begin position="719"/>
        <end position="782"/>
    </location>
</feature>
<feature type="domain" description="Alpha-L-rhamnosidase six-hairpin glycosidase" evidence="1">
    <location>
        <begin position="356"/>
        <end position="570"/>
    </location>
</feature>
<dbReference type="SUPFAM" id="SSF49899">
    <property type="entry name" value="Concanavalin A-like lectins/glucanases"/>
    <property type="match status" value="1"/>
</dbReference>
<dbReference type="SUPFAM" id="SSF48208">
    <property type="entry name" value="Six-hairpin glycosidases"/>
    <property type="match status" value="1"/>
</dbReference>
<evidence type="ECO:0000313" key="4">
    <source>
        <dbReference type="Proteomes" id="UP000722485"/>
    </source>
</evidence>
<dbReference type="EMBL" id="JAANBB010000015">
    <property type="protein sequence ID" value="KAF7556058.1"/>
    <property type="molecule type" value="Genomic_DNA"/>
</dbReference>
<dbReference type="OrthoDB" id="10036721at2759"/>
<evidence type="ECO:0008006" key="5">
    <source>
        <dbReference type="Google" id="ProtNLM"/>
    </source>
</evidence>
<dbReference type="AlphaFoldDB" id="A0A9P5HIY9"/>
<dbReference type="PANTHER" id="PTHR34987:SF4">
    <property type="entry name" value="ALPHA-L-RHAMNOSIDASE C-TERMINAL DOMAIN-CONTAINING PROTEIN"/>
    <property type="match status" value="1"/>
</dbReference>
<proteinExistence type="predicted"/>
<name>A0A9P5HIY9_9HYPO</name>
<organism evidence="3 4">
    <name type="scientific">Cylindrodendrum hubeiense</name>
    <dbReference type="NCBI Taxonomy" id="595255"/>
    <lineage>
        <taxon>Eukaryota</taxon>
        <taxon>Fungi</taxon>
        <taxon>Dikarya</taxon>
        <taxon>Ascomycota</taxon>
        <taxon>Pezizomycotina</taxon>
        <taxon>Sordariomycetes</taxon>
        <taxon>Hypocreomycetidae</taxon>
        <taxon>Hypocreales</taxon>
        <taxon>Nectriaceae</taxon>
        <taxon>Cylindrodendrum</taxon>
    </lineage>
</organism>
<dbReference type="Gene3D" id="2.60.420.10">
    <property type="entry name" value="Maltose phosphorylase, domain 3"/>
    <property type="match status" value="1"/>
</dbReference>
<accession>A0A9P5HIY9</accession>